<organism evidence="2 3">
    <name type="scientific">Segnochrobactrum spirostomi</name>
    <dbReference type="NCBI Taxonomy" id="2608987"/>
    <lineage>
        <taxon>Bacteria</taxon>
        <taxon>Pseudomonadati</taxon>
        <taxon>Pseudomonadota</taxon>
        <taxon>Alphaproteobacteria</taxon>
        <taxon>Hyphomicrobiales</taxon>
        <taxon>Segnochrobactraceae</taxon>
        <taxon>Segnochrobactrum</taxon>
    </lineage>
</organism>
<sequence>MTAFALVAATQTAAAQPKPDPDWPCAQRRVPTISAGAVWSGPPLDQAGDWGQDFQAAELAQTLASRRTPDSEMDGLIDAFLEKVAADPSAGTKDQRLTHVFAGVFELLNTERARILDGITRYSRAQNRLAEKIRGESDKLSELKDSPAAPETDETRTLETALKWDDRIFQERRQSLTYVCETPVLLEKRAFDIGRKIQAKL</sequence>
<dbReference type="Proteomes" id="UP000332515">
    <property type="component" value="Unassembled WGS sequence"/>
</dbReference>
<dbReference type="EMBL" id="VWNA01000003">
    <property type="protein sequence ID" value="MQT15576.1"/>
    <property type="molecule type" value="Genomic_DNA"/>
</dbReference>
<gene>
    <name evidence="2" type="ORF">F0357_23570</name>
</gene>
<proteinExistence type="predicted"/>
<feature type="compositionally biased region" description="Basic and acidic residues" evidence="1">
    <location>
        <begin position="136"/>
        <end position="145"/>
    </location>
</feature>
<protein>
    <submittedName>
        <fullName evidence="2">Uncharacterized protein</fullName>
    </submittedName>
</protein>
<evidence type="ECO:0000256" key="1">
    <source>
        <dbReference type="SAM" id="MobiDB-lite"/>
    </source>
</evidence>
<comment type="caution">
    <text evidence="2">The sequence shown here is derived from an EMBL/GenBank/DDBJ whole genome shotgun (WGS) entry which is preliminary data.</text>
</comment>
<evidence type="ECO:0000313" key="3">
    <source>
        <dbReference type="Proteomes" id="UP000332515"/>
    </source>
</evidence>
<keyword evidence="3" id="KW-1185">Reference proteome</keyword>
<accession>A0A6A7Y9L3</accession>
<feature type="region of interest" description="Disordered" evidence="1">
    <location>
        <begin position="136"/>
        <end position="156"/>
    </location>
</feature>
<evidence type="ECO:0000313" key="2">
    <source>
        <dbReference type="EMBL" id="MQT15576.1"/>
    </source>
</evidence>
<name>A0A6A7Y9L3_9HYPH</name>
<reference evidence="2 3" key="1">
    <citation type="submission" date="2019-09" db="EMBL/GenBank/DDBJ databases">
        <title>Segnochrobactrum spirostomi gen. nov., sp. nov., isolated from the ciliate Spirostomum cf. yagiui and description of a novel family, Segnochrobactraceae fam. nov. within the order Rhizobiales of the class Alphaproteobacteria.</title>
        <authorList>
            <person name="Akter S."/>
            <person name="Shazib S.U.A."/>
            <person name="Shin M.K."/>
        </authorList>
    </citation>
    <scope>NUCLEOTIDE SEQUENCE [LARGE SCALE GENOMIC DNA]</scope>
    <source>
        <strain evidence="2 3">Sp-1</strain>
    </source>
</reference>
<dbReference type="AlphaFoldDB" id="A0A6A7Y9L3"/>